<accession>A0ABX1ZET0</accession>
<protein>
    <recommendedName>
        <fullName evidence="4">Copper amine oxidase-like N-terminal domain-containing protein</fullName>
    </recommendedName>
</protein>
<gene>
    <name evidence="2" type="ORF">GC097_00955</name>
</gene>
<reference evidence="2 3" key="1">
    <citation type="submission" date="2019-10" db="EMBL/GenBank/DDBJ databases">
        <title>Description of Paenibacillus pedi sp. nov.</title>
        <authorList>
            <person name="Carlier A."/>
            <person name="Qi S."/>
        </authorList>
    </citation>
    <scope>NUCLEOTIDE SEQUENCE [LARGE SCALE GENOMIC DNA]</scope>
    <source>
        <strain evidence="2 3">LMG 31457</strain>
    </source>
</reference>
<dbReference type="EMBL" id="WHNZ01000007">
    <property type="protein sequence ID" value="NOU98595.1"/>
    <property type="molecule type" value="Genomic_DNA"/>
</dbReference>
<evidence type="ECO:0008006" key="4">
    <source>
        <dbReference type="Google" id="ProtNLM"/>
    </source>
</evidence>
<dbReference type="RefSeq" id="WP_171681478.1">
    <property type="nucleotide sequence ID" value="NZ_WHNZ01000007.1"/>
</dbReference>
<dbReference type="InterPro" id="IPR029050">
    <property type="entry name" value="Immunoprotect_excell_Ig-like"/>
</dbReference>
<name>A0ABX1ZET0_9BACL</name>
<organism evidence="2 3">
    <name type="scientific">Paenibacillus planticolens</name>
    <dbReference type="NCBI Taxonomy" id="2654976"/>
    <lineage>
        <taxon>Bacteria</taxon>
        <taxon>Bacillati</taxon>
        <taxon>Bacillota</taxon>
        <taxon>Bacilli</taxon>
        <taxon>Bacillales</taxon>
        <taxon>Paenibacillaceae</taxon>
        <taxon>Paenibacillus</taxon>
    </lineage>
</organism>
<dbReference type="Proteomes" id="UP000618579">
    <property type="component" value="Unassembled WGS sequence"/>
</dbReference>
<dbReference type="Gene3D" id="2.60.40.1240">
    <property type="match status" value="1"/>
</dbReference>
<evidence type="ECO:0000313" key="3">
    <source>
        <dbReference type="Proteomes" id="UP000618579"/>
    </source>
</evidence>
<keyword evidence="1" id="KW-0732">Signal</keyword>
<comment type="caution">
    <text evidence="2">The sequence shown here is derived from an EMBL/GenBank/DDBJ whole genome shotgun (WGS) entry which is preliminary data.</text>
</comment>
<proteinExistence type="predicted"/>
<keyword evidence="3" id="KW-1185">Reference proteome</keyword>
<sequence length="246" mass="27124">MRRYITLICLFVLASITCFTVGAIASPGIKLFINGKEVITDVRLVDGSSYIPIDDVAKWLGQENAWMDGEQSELLIGKKDSSTLGKSFQNPAPIHTEVIFEKSTPFEQYQGSIRLDDVVRGNTALSMLKEVVDLQHGVWVETSDPSNVDPEERELLLAKVSIKLTSTSDKNQSLQISNDDFRLVSSNGKTYRPILVTPPSPSISTKLILGNQHAGWVVMQVDKNESTPTLVFGSILVDGAWLKTNE</sequence>
<evidence type="ECO:0000256" key="1">
    <source>
        <dbReference type="ARBA" id="ARBA00022729"/>
    </source>
</evidence>
<evidence type="ECO:0000313" key="2">
    <source>
        <dbReference type="EMBL" id="NOU98595.1"/>
    </source>
</evidence>